<dbReference type="AlphaFoldDB" id="A0AAE0Z0J3"/>
<feature type="non-terminal residue" evidence="2">
    <location>
        <position position="1"/>
    </location>
</feature>
<feature type="region of interest" description="Disordered" evidence="1">
    <location>
        <begin position="119"/>
        <end position="145"/>
    </location>
</feature>
<organism evidence="2 3">
    <name type="scientific">Elysia crispata</name>
    <name type="common">lettuce slug</name>
    <dbReference type="NCBI Taxonomy" id="231223"/>
    <lineage>
        <taxon>Eukaryota</taxon>
        <taxon>Metazoa</taxon>
        <taxon>Spiralia</taxon>
        <taxon>Lophotrochozoa</taxon>
        <taxon>Mollusca</taxon>
        <taxon>Gastropoda</taxon>
        <taxon>Heterobranchia</taxon>
        <taxon>Euthyneura</taxon>
        <taxon>Panpulmonata</taxon>
        <taxon>Sacoglossa</taxon>
        <taxon>Placobranchoidea</taxon>
        <taxon>Plakobranchidae</taxon>
        <taxon>Elysia</taxon>
    </lineage>
</organism>
<evidence type="ECO:0000313" key="2">
    <source>
        <dbReference type="EMBL" id="KAK3760345.1"/>
    </source>
</evidence>
<evidence type="ECO:0000313" key="3">
    <source>
        <dbReference type="Proteomes" id="UP001283361"/>
    </source>
</evidence>
<dbReference type="Proteomes" id="UP001283361">
    <property type="component" value="Unassembled WGS sequence"/>
</dbReference>
<accession>A0AAE0Z0J3</accession>
<name>A0AAE0Z0J3_9GAST</name>
<proteinExistence type="predicted"/>
<keyword evidence="3" id="KW-1185">Reference proteome</keyword>
<sequence>MPAHPDVVWSASCQTTGSTRRYLDVTRPTMTSKSPSRKYLNAPNTQLDKIAKSNVFAGSMVAPEVFHRVNFPNFKRKNVRVGSLVRNRPLAASAKPLLATQDVRNKNVACPTNLRQVRSSSVASNSMSDPGIAVKNRTPRQNSSPLTQIVQSQTITPRISSISRENSRVEMSTLTKPTATVETVAKIFYGGKLQQFKEDISNADSSDADKTQQHRFKVHQSWRKAVDTVINNPERQESRVRNEQIFVNTLSLPKKFTHQELAARVVTAMKNPPSRTFPEFIDSDVTRKSLLQPKERAHSAPLLVRGAMRREIQRRFSSEAWYQKALATLREIPAYVSRVEDESSNDLEEIAKRLCRTTAASRAKSRSELAVAPKRLTAVSRDELVVAPYMLTAVTRVLRLCLK</sequence>
<feature type="compositionally biased region" description="Low complexity" evidence="1">
    <location>
        <begin position="119"/>
        <end position="128"/>
    </location>
</feature>
<comment type="caution">
    <text evidence="2">The sequence shown here is derived from an EMBL/GenBank/DDBJ whole genome shotgun (WGS) entry which is preliminary data.</text>
</comment>
<dbReference type="EMBL" id="JAWDGP010005008">
    <property type="protein sequence ID" value="KAK3760345.1"/>
    <property type="molecule type" value="Genomic_DNA"/>
</dbReference>
<gene>
    <name evidence="2" type="ORF">RRG08_056463</name>
</gene>
<evidence type="ECO:0000256" key="1">
    <source>
        <dbReference type="SAM" id="MobiDB-lite"/>
    </source>
</evidence>
<reference evidence="2" key="1">
    <citation type="journal article" date="2023" name="G3 (Bethesda)">
        <title>A reference genome for the long-term kleptoplast-retaining sea slug Elysia crispata morphotype clarki.</title>
        <authorList>
            <person name="Eastman K.E."/>
            <person name="Pendleton A.L."/>
            <person name="Shaikh M.A."/>
            <person name="Suttiyut T."/>
            <person name="Ogas R."/>
            <person name="Tomko P."/>
            <person name="Gavelis G."/>
            <person name="Widhalm J.R."/>
            <person name="Wisecaver J.H."/>
        </authorList>
    </citation>
    <scope>NUCLEOTIDE SEQUENCE</scope>
    <source>
        <strain evidence="2">ECLA1</strain>
    </source>
</reference>
<protein>
    <submittedName>
        <fullName evidence="2">Uncharacterized protein</fullName>
    </submittedName>
</protein>